<sequence length="766" mass="84524">MQRAAATQLAYTRMLAPRARLARSGVCGVRVAFSTITIPDAPVVSRRAAPHEAAASRASGSPASSSDIATATFFSSSIPTSIATHVHEQGAGAVLVRMLESSERIPPEQLWSLYECALNERPQKLPDGSVRVPPKLEARHHQRVLQLLLPAQDKYVHYVRERQRIASLRRDVHASDDEALLPSCTPLDLSTPDTLAPVPPVRGMGGKNARTFARRTRQVLLEIAPAERTAAAYNDVLRVLSHGGRYRYMRDLWNDMLRVRETGHVQAAPNQDTCHYMMVGLVRNFEQKLQRYKTRYERELLTSARHVRRAQPQPPSSSPVPPAHRTAAAAEHVQAAALQAAHTVSMLLLDIQKQGTLPRVLTLDLAARVLRLTGRLPEFLHLLRSGFGLDLQYPDASVPALCTPTTHTLNTTLMALGELARMPDMAVAFEVMTQPLSHAHDTQRWPVLPNTTTFKLLVRHACSAPPTLLVSNASVQSTTARAILSRLSAGPQGLPTIGIHTAEQRDAEVQARCRGAYLALARAYVDDALRMYAEQLSRMAVQLRMPRPSVLHDSIEAVHARENERRDAGMVGEQGMESMSKRWLASMEKEAALSDEAVDDKSGTHLPPSSEKDRAQDVLSSSPSEPVFVPPNVRVSYAMLRPILASTYQKRSLGQLAWLHSRADMAAVLLSAEHTLLQHAQAQVQADGMLSSLAAHATYVQRLWEGMQRLCDTWVPWHMERWSDAEYARNARRNARASKKQRTRRRAAATATAAAATATSPANQHA</sequence>
<dbReference type="InParanoid" id="A8Q1J0"/>
<keyword evidence="3" id="KW-1185">Reference proteome</keyword>
<name>A8Q1J0_MALGO</name>
<feature type="compositionally biased region" description="Low complexity" evidence="1">
    <location>
        <begin position="748"/>
        <end position="759"/>
    </location>
</feature>
<dbReference type="GeneID" id="5855103"/>
<dbReference type="EMBL" id="AAYY01000006">
    <property type="protein sequence ID" value="EDP43582.1"/>
    <property type="molecule type" value="Genomic_DNA"/>
</dbReference>
<gene>
    <name evidence="2" type="ORF">MGL_1795</name>
</gene>
<feature type="compositionally biased region" description="Basic residues" evidence="1">
    <location>
        <begin position="733"/>
        <end position="747"/>
    </location>
</feature>
<evidence type="ECO:0000313" key="2">
    <source>
        <dbReference type="EMBL" id="EDP43582.1"/>
    </source>
</evidence>
<accession>A8Q1J0</accession>
<protein>
    <submittedName>
        <fullName evidence="2">Uncharacterized protein</fullName>
    </submittedName>
</protein>
<feature type="compositionally biased region" description="Pro residues" evidence="1">
    <location>
        <begin position="312"/>
        <end position="322"/>
    </location>
</feature>
<dbReference type="Proteomes" id="UP000008837">
    <property type="component" value="Unassembled WGS sequence"/>
</dbReference>
<dbReference type="STRING" id="425265.A8Q1J0"/>
<feature type="region of interest" description="Disordered" evidence="1">
    <location>
        <begin position="303"/>
        <end position="329"/>
    </location>
</feature>
<comment type="caution">
    <text evidence="2">The sequence shown here is derived from an EMBL/GenBank/DDBJ whole genome shotgun (WGS) entry which is preliminary data.</text>
</comment>
<dbReference type="RefSeq" id="XP_001730796.1">
    <property type="nucleotide sequence ID" value="XM_001730744.1"/>
</dbReference>
<feature type="region of interest" description="Disordered" evidence="1">
    <location>
        <begin position="733"/>
        <end position="766"/>
    </location>
</feature>
<proteinExistence type="predicted"/>
<evidence type="ECO:0000313" key="3">
    <source>
        <dbReference type="Proteomes" id="UP000008837"/>
    </source>
</evidence>
<dbReference type="KEGG" id="mgl:MGL_1795"/>
<evidence type="ECO:0000256" key="1">
    <source>
        <dbReference type="SAM" id="MobiDB-lite"/>
    </source>
</evidence>
<organism evidence="2 3">
    <name type="scientific">Malassezia globosa (strain ATCC MYA-4612 / CBS 7966)</name>
    <name type="common">Dandruff-associated fungus</name>
    <dbReference type="NCBI Taxonomy" id="425265"/>
    <lineage>
        <taxon>Eukaryota</taxon>
        <taxon>Fungi</taxon>
        <taxon>Dikarya</taxon>
        <taxon>Basidiomycota</taxon>
        <taxon>Ustilaginomycotina</taxon>
        <taxon>Malasseziomycetes</taxon>
        <taxon>Malasseziales</taxon>
        <taxon>Malasseziaceae</taxon>
        <taxon>Malassezia</taxon>
    </lineage>
</organism>
<dbReference type="OMA" id="GGHIGPM"/>
<feature type="region of interest" description="Disordered" evidence="1">
    <location>
        <begin position="594"/>
        <end position="624"/>
    </location>
</feature>
<dbReference type="OrthoDB" id="276151at2759"/>
<dbReference type="AlphaFoldDB" id="A8Q1J0"/>
<dbReference type="VEuPathDB" id="FungiDB:MGL_1795"/>
<reference evidence="2 3" key="1">
    <citation type="journal article" date="2007" name="Proc. Natl. Acad. Sci. U.S.A.">
        <title>Dandruff-associated Malassezia genomes reveal convergent and divergent virulence traits shared with plant and human fungal pathogens.</title>
        <authorList>
            <person name="Xu J."/>
            <person name="Saunders C.W."/>
            <person name="Hu P."/>
            <person name="Grant R.A."/>
            <person name="Boekhout T."/>
            <person name="Kuramae E.E."/>
            <person name="Kronstad J.W."/>
            <person name="Deangelis Y.M."/>
            <person name="Reeder N.L."/>
            <person name="Johnstone K.R."/>
            <person name="Leland M."/>
            <person name="Fieno A.M."/>
            <person name="Begley W.M."/>
            <person name="Sun Y."/>
            <person name="Lacey M.P."/>
            <person name="Chaudhary T."/>
            <person name="Keough T."/>
            <person name="Chu L."/>
            <person name="Sears R."/>
            <person name="Yuan B."/>
            <person name="Dawson T.L.Jr."/>
        </authorList>
    </citation>
    <scope>NUCLEOTIDE SEQUENCE [LARGE SCALE GENOMIC DNA]</scope>
    <source>
        <strain evidence="3">ATCC MYA-4612 / CBS 7966</strain>
    </source>
</reference>